<evidence type="ECO:0000256" key="2">
    <source>
        <dbReference type="ARBA" id="ARBA00005269"/>
    </source>
</evidence>
<dbReference type="GO" id="GO:0052913">
    <property type="term" value="F:16S rRNA (guanine(966)-N(2))-methyltransferase activity"/>
    <property type="evidence" value="ECO:0007669"/>
    <property type="project" value="UniProtKB-EC"/>
</dbReference>
<dbReference type="GO" id="GO:0003676">
    <property type="term" value="F:nucleic acid binding"/>
    <property type="evidence" value="ECO:0007669"/>
    <property type="project" value="InterPro"/>
</dbReference>
<keyword evidence="8" id="KW-0698">rRNA processing</keyword>
<dbReference type="EC" id="2.1.1.171" evidence="3 8"/>
<name>A0A5C8ZXV9_9GAMM</name>
<evidence type="ECO:0000256" key="1">
    <source>
        <dbReference type="ARBA" id="ARBA00002649"/>
    </source>
</evidence>
<dbReference type="InterPro" id="IPR004398">
    <property type="entry name" value="RNA_MeTrfase_RsmD"/>
</dbReference>
<evidence type="ECO:0000256" key="3">
    <source>
        <dbReference type="ARBA" id="ARBA00012141"/>
    </source>
</evidence>
<dbReference type="SUPFAM" id="SSF53335">
    <property type="entry name" value="S-adenosyl-L-methionine-dependent methyltransferases"/>
    <property type="match status" value="1"/>
</dbReference>
<dbReference type="CDD" id="cd02440">
    <property type="entry name" value="AdoMet_MTases"/>
    <property type="match status" value="1"/>
</dbReference>
<dbReference type="Pfam" id="PF03602">
    <property type="entry name" value="Cons_hypoth95"/>
    <property type="match status" value="1"/>
</dbReference>
<dbReference type="PANTHER" id="PTHR43542:SF1">
    <property type="entry name" value="METHYLTRANSFERASE"/>
    <property type="match status" value="1"/>
</dbReference>
<dbReference type="NCBIfam" id="TIGR00095">
    <property type="entry name" value="16S rRNA (guanine(966)-N(2))-methyltransferase RsmD"/>
    <property type="match status" value="1"/>
</dbReference>
<dbReference type="RefSeq" id="WP_148063804.1">
    <property type="nucleotide sequence ID" value="NZ_VRYZ01000003.1"/>
</dbReference>
<proteinExistence type="inferred from homology"/>
<reference evidence="9 10" key="1">
    <citation type="submission" date="2019-08" db="EMBL/GenBank/DDBJ databases">
        <title>Parahaliea maris sp. nov., isolated from the surface seawater.</title>
        <authorList>
            <person name="Liu Y."/>
        </authorList>
    </citation>
    <scope>NUCLEOTIDE SEQUENCE [LARGE SCALE GENOMIC DNA]</scope>
    <source>
        <strain evidence="9 10">S2-26</strain>
    </source>
</reference>
<keyword evidence="10" id="KW-1185">Reference proteome</keyword>
<comment type="similarity">
    <text evidence="2 8">Belongs to the methyltransferase superfamily. RsmD family.</text>
</comment>
<evidence type="ECO:0000313" key="10">
    <source>
        <dbReference type="Proteomes" id="UP000321933"/>
    </source>
</evidence>
<comment type="function">
    <text evidence="1 8">Specifically methylates the guanine in position 966 of 16S rRNA in the assembled 30S particle.</text>
</comment>
<dbReference type="PIRSF" id="PIRSF004553">
    <property type="entry name" value="CHP00095"/>
    <property type="match status" value="1"/>
</dbReference>
<keyword evidence="5 8" id="KW-0489">Methyltransferase</keyword>
<sequence length="196" mass="21552">MSPPPKPRHTATSGTAQLRIIGGHWRGRKLSFLPADGLRPTADRVRETLFNWLAPVIRDARCLDLFSGSGALGLEALSRGAAHCAFVDTNGANLRQISKHLDTLDAADRGACHNRTAEEFLNGNREPWDIVFLDPPFERGLAAPALTLLADGHLAPEAMVYLECGRQEMLPAVPDSWDLHRDKTAGNVRYLLYHTP</sequence>
<comment type="caution">
    <text evidence="9">The sequence shown here is derived from an EMBL/GenBank/DDBJ whole genome shotgun (WGS) entry which is preliminary data.</text>
</comment>
<evidence type="ECO:0000256" key="8">
    <source>
        <dbReference type="PIRNR" id="PIRNR004553"/>
    </source>
</evidence>
<dbReference type="PROSITE" id="PS00092">
    <property type="entry name" value="N6_MTASE"/>
    <property type="match status" value="1"/>
</dbReference>
<comment type="catalytic activity">
    <reaction evidence="7 8">
        <text>guanosine(966) in 16S rRNA + S-adenosyl-L-methionine = N(2)-methylguanosine(966) in 16S rRNA + S-adenosyl-L-homocysteine + H(+)</text>
        <dbReference type="Rhea" id="RHEA:23548"/>
        <dbReference type="Rhea" id="RHEA-COMP:10211"/>
        <dbReference type="Rhea" id="RHEA-COMP:10212"/>
        <dbReference type="ChEBI" id="CHEBI:15378"/>
        <dbReference type="ChEBI" id="CHEBI:57856"/>
        <dbReference type="ChEBI" id="CHEBI:59789"/>
        <dbReference type="ChEBI" id="CHEBI:74269"/>
        <dbReference type="ChEBI" id="CHEBI:74481"/>
        <dbReference type="EC" id="2.1.1.171"/>
    </reaction>
</comment>
<keyword evidence="6 8" id="KW-0808">Transferase</keyword>
<evidence type="ECO:0000256" key="4">
    <source>
        <dbReference type="ARBA" id="ARBA00013682"/>
    </source>
</evidence>
<evidence type="ECO:0000256" key="7">
    <source>
        <dbReference type="ARBA" id="ARBA00048326"/>
    </source>
</evidence>
<evidence type="ECO:0000256" key="6">
    <source>
        <dbReference type="ARBA" id="ARBA00022679"/>
    </source>
</evidence>
<accession>A0A5C8ZXV9</accession>
<dbReference type="InterPro" id="IPR002052">
    <property type="entry name" value="DNA_methylase_N6_adenine_CS"/>
</dbReference>
<dbReference type="AlphaFoldDB" id="A0A5C8ZXV9"/>
<evidence type="ECO:0000256" key="5">
    <source>
        <dbReference type="ARBA" id="ARBA00022603"/>
    </source>
</evidence>
<keyword evidence="8" id="KW-0949">S-adenosyl-L-methionine</keyword>
<dbReference type="Gene3D" id="3.40.50.150">
    <property type="entry name" value="Vaccinia Virus protein VP39"/>
    <property type="match status" value="1"/>
</dbReference>
<dbReference type="EMBL" id="VRYZ01000003">
    <property type="protein sequence ID" value="TXS92432.1"/>
    <property type="molecule type" value="Genomic_DNA"/>
</dbReference>
<dbReference type="PANTHER" id="PTHR43542">
    <property type="entry name" value="METHYLTRANSFERASE"/>
    <property type="match status" value="1"/>
</dbReference>
<dbReference type="OrthoDB" id="9803017at2"/>
<evidence type="ECO:0000313" key="9">
    <source>
        <dbReference type="EMBL" id="TXS92432.1"/>
    </source>
</evidence>
<organism evidence="9 10">
    <name type="scientific">Parahaliea aestuarii</name>
    <dbReference type="NCBI Taxonomy" id="1852021"/>
    <lineage>
        <taxon>Bacteria</taxon>
        <taxon>Pseudomonadati</taxon>
        <taxon>Pseudomonadota</taxon>
        <taxon>Gammaproteobacteria</taxon>
        <taxon>Cellvibrionales</taxon>
        <taxon>Halieaceae</taxon>
        <taxon>Parahaliea</taxon>
    </lineage>
</organism>
<dbReference type="InterPro" id="IPR029063">
    <property type="entry name" value="SAM-dependent_MTases_sf"/>
</dbReference>
<dbReference type="Proteomes" id="UP000321933">
    <property type="component" value="Unassembled WGS sequence"/>
</dbReference>
<protein>
    <recommendedName>
        <fullName evidence="4 8">Ribosomal RNA small subunit methyltransferase D</fullName>
        <ecNumber evidence="3 8">2.1.1.171</ecNumber>
    </recommendedName>
</protein>
<gene>
    <name evidence="9" type="primary">rsmD</name>
    <name evidence="9" type="ORF">FVW59_08400</name>
</gene>